<accession>D1AN15</accession>
<dbReference type="AlphaFoldDB" id="D1AN15"/>
<evidence type="ECO:0000313" key="3">
    <source>
        <dbReference type="EMBL" id="ACZ07391.1"/>
    </source>
</evidence>
<reference evidence="3 4" key="2">
    <citation type="journal article" date="2010" name="Stand. Genomic Sci.">
        <title>Complete genome sequence of Sebaldella termitidis type strain (NCTC 11300).</title>
        <authorList>
            <person name="Harmon-Smith M."/>
            <person name="Celia L."/>
            <person name="Chertkov O."/>
            <person name="Lapidus A."/>
            <person name="Copeland A."/>
            <person name="Glavina Del Rio T."/>
            <person name="Nolan M."/>
            <person name="Lucas S."/>
            <person name="Tice H."/>
            <person name="Cheng J.F."/>
            <person name="Han C."/>
            <person name="Detter J.C."/>
            <person name="Bruce D."/>
            <person name="Goodwin L."/>
            <person name="Pitluck S."/>
            <person name="Pati A."/>
            <person name="Liolios K."/>
            <person name="Ivanova N."/>
            <person name="Mavromatis K."/>
            <person name="Mikhailova N."/>
            <person name="Chen A."/>
            <person name="Palaniappan K."/>
            <person name="Land M."/>
            <person name="Hauser L."/>
            <person name="Chang Y.J."/>
            <person name="Jeffries C.D."/>
            <person name="Brettin T."/>
            <person name="Goker M."/>
            <person name="Beck B."/>
            <person name="Bristow J."/>
            <person name="Eisen J.A."/>
            <person name="Markowitz V."/>
            <person name="Hugenholtz P."/>
            <person name="Kyrpides N.C."/>
            <person name="Klenk H.P."/>
            <person name="Chen F."/>
        </authorList>
    </citation>
    <scope>NUCLEOTIDE SEQUENCE [LARGE SCALE GENOMIC DNA]</scope>
    <source>
        <strain evidence="4">ATCC 33386 / NCTC 11300</strain>
    </source>
</reference>
<dbReference type="EMBL" id="CP001739">
    <property type="protein sequence ID" value="ACZ07391.1"/>
    <property type="molecule type" value="Genomic_DNA"/>
</dbReference>
<protein>
    <recommendedName>
        <fullName evidence="2">DUF4189 domain-containing protein</fullName>
    </recommendedName>
</protein>
<organism evidence="3 4">
    <name type="scientific">Sebaldella termitidis (strain ATCC 33386 / NCTC 11300)</name>
    <dbReference type="NCBI Taxonomy" id="526218"/>
    <lineage>
        <taxon>Bacteria</taxon>
        <taxon>Fusobacteriati</taxon>
        <taxon>Fusobacteriota</taxon>
        <taxon>Fusobacteriia</taxon>
        <taxon>Fusobacteriales</taxon>
        <taxon>Leptotrichiaceae</taxon>
        <taxon>Sebaldella</taxon>
    </lineage>
</organism>
<reference evidence="4" key="1">
    <citation type="submission" date="2009-09" db="EMBL/GenBank/DDBJ databases">
        <title>The complete chromosome of Sebaldella termitidis ATCC 33386.</title>
        <authorList>
            <consortium name="US DOE Joint Genome Institute (JGI-PGF)"/>
            <person name="Lucas S."/>
            <person name="Copeland A."/>
            <person name="Lapidus A."/>
            <person name="Glavina del Rio T."/>
            <person name="Dalin E."/>
            <person name="Tice H."/>
            <person name="Bruce D."/>
            <person name="Goodwin L."/>
            <person name="Pitluck S."/>
            <person name="Kyrpides N."/>
            <person name="Mavromatis K."/>
            <person name="Ivanova N."/>
            <person name="Mikhailova N."/>
            <person name="Sims D."/>
            <person name="Meincke L."/>
            <person name="Brettin T."/>
            <person name="Detter J.C."/>
            <person name="Han C."/>
            <person name="Larimer F."/>
            <person name="Land M."/>
            <person name="Hauser L."/>
            <person name="Markowitz V."/>
            <person name="Cheng J.F."/>
            <person name="Hugenholtz P."/>
            <person name="Woyke T."/>
            <person name="Wu D."/>
            <person name="Eisen J.A."/>
        </authorList>
    </citation>
    <scope>NUCLEOTIDE SEQUENCE [LARGE SCALE GENOMIC DNA]</scope>
    <source>
        <strain evidence="4">ATCC 33386 / NCTC 11300</strain>
    </source>
</reference>
<dbReference type="InterPro" id="IPR025240">
    <property type="entry name" value="DUF4189"/>
</dbReference>
<evidence type="ECO:0000313" key="4">
    <source>
        <dbReference type="Proteomes" id="UP000000845"/>
    </source>
</evidence>
<proteinExistence type="predicted"/>
<sequence length="166" mass="18398">MKKLLFTIMILFITLSLQSLSDPYGCGVTIPIEVCRNPSGTQNNTGSNTNNNSYSPTYYGAIAINEKTGNWATAYNYTDKKSAKKSVEERCQGNCKVIQMSPSECGAFAYSKVDEISAYEATGFWWTGQATQQELLKKAEDRALTKCKNKNGKSCKIETSICSYMK</sequence>
<name>D1AN15_SEBTE</name>
<keyword evidence="1" id="KW-0732">Signal</keyword>
<dbReference type="Proteomes" id="UP000000845">
    <property type="component" value="Chromosome"/>
</dbReference>
<evidence type="ECO:0000259" key="2">
    <source>
        <dbReference type="Pfam" id="PF13827"/>
    </source>
</evidence>
<feature type="domain" description="DUF4189" evidence="2">
    <location>
        <begin position="59"/>
        <end position="162"/>
    </location>
</feature>
<feature type="chain" id="PRO_5003020929" description="DUF4189 domain-containing protein" evidence="1">
    <location>
        <begin position="22"/>
        <end position="166"/>
    </location>
</feature>
<feature type="signal peptide" evidence="1">
    <location>
        <begin position="1"/>
        <end position="21"/>
    </location>
</feature>
<evidence type="ECO:0000256" key="1">
    <source>
        <dbReference type="SAM" id="SignalP"/>
    </source>
</evidence>
<dbReference type="STRING" id="526218.Sterm_0517"/>
<dbReference type="RefSeq" id="WP_012859989.1">
    <property type="nucleotide sequence ID" value="NC_013517.1"/>
</dbReference>
<dbReference type="KEGG" id="str:Sterm_0517"/>
<keyword evidence="4" id="KW-1185">Reference proteome</keyword>
<gene>
    <name evidence="3" type="ordered locus">Sterm_0517</name>
</gene>
<dbReference type="Pfam" id="PF13827">
    <property type="entry name" value="DUF4189"/>
    <property type="match status" value="1"/>
</dbReference>
<dbReference type="HOGENOM" id="CLU_1601552_0_0_0"/>